<keyword evidence="12" id="KW-1185">Reference proteome</keyword>
<dbReference type="GO" id="GO:0008380">
    <property type="term" value="P:RNA splicing"/>
    <property type="evidence" value="ECO:0007669"/>
    <property type="project" value="UniProtKB-KW"/>
</dbReference>
<proteinExistence type="inferred from homology"/>
<keyword evidence="8" id="KW-0687">Ribonucleoprotein</keyword>
<sequence>MRMRSGQTTTHIRSYKQPLKLTSSPFHFPHHHYVLPRNWYGRKSQRSKRLRFSRRHVHQSSSETLYRAPQGPNALQTLMEKERKTLCAVLLPTAPPKEKPKNMANADSLNPPELDVLAIALGAPTRRVLESADRIGEETGWRDGFLSTKHLTNLTQTFFLHHPIHIQQIRDPTSTFPYLERNENMDLRWPIFNDYGERNFLLCMAEVHGLFTPGLDIIARCQERVMEKDNDGLLVELVKLRQVVDQLLYVFHKISVNPHAGENFSPPASWGQGYAKFSAPLSERLPALSGLFLPIFQVMDTFLQRTSFTSFLGVESKHLRAWMPLNIRAFLAAIESEFDVVGYIRRGGRRDERLVGVLDAIVESYVGEKGFMGTHRYKVYGFLEIVAKTGLVEQAQKPVRGSVRVATGRAKAESSPPHSNMVLENVKEMWTEIPKGKNKKPVNKDRFISKMFLR</sequence>
<evidence type="ECO:0000256" key="10">
    <source>
        <dbReference type="SAM" id="MobiDB-lite"/>
    </source>
</evidence>
<keyword evidence="7" id="KW-0539">Nucleus</keyword>
<dbReference type="GO" id="GO:0005829">
    <property type="term" value="C:cytosol"/>
    <property type="evidence" value="ECO:0007669"/>
    <property type="project" value="UniProtKB-SubCell"/>
</dbReference>
<keyword evidence="5" id="KW-0507">mRNA processing</keyword>
<dbReference type="EMBL" id="ML179472">
    <property type="protein sequence ID" value="THU86919.1"/>
    <property type="molecule type" value="Genomic_DNA"/>
</dbReference>
<dbReference type="GO" id="GO:0020037">
    <property type="term" value="F:heme binding"/>
    <property type="evidence" value="ECO:0007669"/>
    <property type="project" value="InterPro"/>
</dbReference>
<dbReference type="InterPro" id="IPR027248">
    <property type="entry name" value="Sm_D2"/>
</dbReference>
<dbReference type="InterPro" id="IPR037217">
    <property type="entry name" value="Trp/Indoleamine_2_3_dOase-like"/>
</dbReference>
<gene>
    <name evidence="11" type="ORF">K435DRAFT_867765</name>
</gene>
<accession>A0A4S8LDF8</accession>
<evidence type="ECO:0000256" key="1">
    <source>
        <dbReference type="ARBA" id="ARBA00004123"/>
    </source>
</evidence>
<organism evidence="11 12">
    <name type="scientific">Dendrothele bispora (strain CBS 962.96)</name>
    <dbReference type="NCBI Taxonomy" id="1314807"/>
    <lineage>
        <taxon>Eukaryota</taxon>
        <taxon>Fungi</taxon>
        <taxon>Dikarya</taxon>
        <taxon>Basidiomycota</taxon>
        <taxon>Agaricomycotina</taxon>
        <taxon>Agaricomycetes</taxon>
        <taxon>Agaricomycetidae</taxon>
        <taxon>Agaricales</taxon>
        <taxon>Agaricales incertae sedis</taxon>
        <taxon>Dendrothele</taxon>
    </lineage>
</organism>
<evidence type="ECO:0000313" key="12">
    <source>
        <dbReference type="Proteomes" id="UP000297245"/>
    </source>
</evidence>
<evidence type="ECO:0000313" key="11">
    <source>
        <dbReference type="EMBL" id="THU86919.1"/>
    </source>
</evidence>
<dbReference type="Gene3D" id="1.20.58.480">
    <property type="match status" value="1"/>
</dbReference>
<comment type="similarity">
    <text evidence="3">Belongs to the snRNP core protein family.</text>
</comment>
<dbReference type="Gene3D" id="2.30.30.100">
    <property type="match status" value="1"/>
</dbReference>
<dbReference type="GO" id="GO:0030532">
    <property type="term" value="C:small nuclear ribonucleoprotein complex"/>
    <property type="evidence" value="ECO:0007669"/>
    <property type="project" value="InterPro"/>
</dbReference>
<comment type="subcellular location">
    <subcellularLocation>
        <location evidence="2">Cytoplasm</location>
        <location evidence="2">Cytosol</location>
    </subcellularLocation>
    <subcellularLocation>
        <location evidence="1">Nucleus</location>
    </subcellularLocation>
</comment>
<evidence type="ECO:0000256" key="4">
    <source>
        <dbReference type="ARBA" id="ARBA00022490"/>
    </source>
</evidence>
<evidence type="ECO:0000256" key="9">
    <source>
        <dbReference type="ARBA" id="ARBA00033125"/>
    </source>
</evidence>
<dbReference type="AlphaFoldDB" id="A0A4S8LDF8"/>
<keyword evidence="6" id="KW-0508">mRNA splicing</keyword>
<protein>
    <recommendedName>
        <fullName evidence="9">snRNP core protein D2</fullName>
    </recommendedName>
</protein>
<dbReference type="GO" id="GO:0046872">
    <property type="term" value="F:metal ion binding"/>
    <property type="evidence" value="ECO:0007669"/>
    <property type="project" value="InterPro"/>
</dbReference>
<dbReference type="SUPFAM" id="SSF140959">
    <property type="entry name" value="Indolic compounds 2,3-dioxygenase-like"/>
    <property type="match status" value="1"/>
</dbReference>
<keyword evidence="4" id="KW-0963">Cytoplasm</keyword>
<feature type="region of interest" description="Disordered" evidence="10">
    <location>
        <begin position="51"/>
        <end position="72"/>
    </location>
</feature>
<dbReference type="PANTHER" id="PTHR12777">
    <property type="entry name" value="SMALL NUCLEAR RIBONUCLEOPROTEIN SM D2"/>
    <property type="match status" value="1"/>
</dbReference>
<dbReference type="OrthoDB" id="260519at2759"/>
<dbReference type="Proteomes" id="UP000297245">
    <property type="component" value="Unassembled WGS sequence"/>
</dbReference>
<evidence type="ECO:0000256" key="8">
    <source>
        <dbReference type="ARBA" id="ARBA00023274"/>
    </source>
</evidence>
<dbReference type="GO" id="GO:0006397">
    <property type="term" value="P:mRNA processing"/>
    <property type="evidence" value="ECO:0007669"/>
    <property type="project" value="UniProtKB-KW"/>
</dbReference>
<evidence type="ECO:0000256" key="2">
    <source>
        <dbReference type="ARBA" id="ARBA00004514"/>
    </source>
</evidence>
<dbReference type="GO" id="GO:0019441">
    <property type="term" value="P:L-tryptophan catabolic process to kynurenine"/>
    <property type="evidence" value="ECO:0007669"/>
    <property type="project" value="InterPro"/>
</dbReference>
<name>A0A4S8LDF8_DENBC</name>
<evidence type="ECO:0000256" key="6">
    <source>
        <dbReference type="ARBA" id="ARBA00023187"/>
    </source>
</evidence>
<evidence type="ECO:0000256" key="5">
    <source>
        <dbReference type="ARBA" id="ARBA00022664"/>
    </source>
</evidence>
<evidence type="ECO:0000256" key="7">
    <source>
        <dbReference type="ARBA" id="ARBA00023242"/>
    </source>
</evidence>
<reference evidence="11 12" key="1">
    <citation type="journal article" date="2019" name="Nat. Ecol. Evol.">
        <title>Megaphylogeny resolves global patterns of mushroom evolution.</title>
        <authorList>
            <person name="Varga T."/>
            <person name="Krizsan K."/>
            <person name="Foldi C."/>
            <person name="Dima B."/>
            <person name="Sanchez-Garcia M."/>
            <person name="Sanchez-Ramirez S."/>
            <person name="Szollosi G.J."/>
            <person name="Szarkandi J.G."/>
            <person name="Papp V."/>
            <person name="Albert L."/>
            <person name="Andreopoulos W."/>
            <person name="Angelini C."/>
            <person name="Antonin V."/>
            <person name="Barry K.W."/>
            <person name="Bougher N.L."/>
            <person name="Buchanan P."/>
            <person name="Buyck B."/>
            <person name="Bense V."/>
            <person name="Catcheside P."/>
            <person name="Chovatia M."/>
            <person name="Cooper J."/>
            <person name="Damon W."/>
            <person name="Desjardin D."/>
            <person name="Finy P."/>
            <person name="Geml J."/>
            <person name="Haridas S."/>
            <person name="Hughes K."/>
            <person name="Justo A."/>
            <person name="Karasinski D."/>
            <person name="Kautmanova I."/>
            <person name="Kiss B."/>
            <person name="Kocsube S."/>
            <person name="Kotiranta H."/>
            <person name="LaButti K.M."/>
            <person name="Lechner B.E."/>
            <person name="Liimatainen K."/>
            <person name="Lipzen A."/>
            <person name="Lukacs Z."/>
            <person name="Mihaltcheva S."/>
            <person name="Morgado L.N."/>
            <person name="Niskanen T."/>
            <person name="Noordeloos M.E."/>
            <person name="Ohm R.A."/>
            <person name="Ortiz-Santana B."/>
            <person name="Ovrebo C."/>
            <person name="Racz N."/>
            <person name="Riley R."/>
            <person name="Savchenko A."/>
            <person name="Shiryaev A."/>
            <person name="Soop K."/>
            <person name="Spirin V."/>
            <person name="Szebenyi C."/>
            <person name="Tomsovsky M."/>
            <person name="Tulloss R.E."/>
            <person name="Uehling J."/>
            <person name="Grigoriev I.V."/>
            <person name="Vagvolgyi C."/>
            <person name="Papp T."/>
            <person name="Martin F.M."/>
            <person name="Miettinen O."/>
            <person name="Hibbett D.S."/>
            <person name="Nagy L.G."/>
        </authorList>
    </citation>
    <scope>NUCLEOTIDE SEQUENCE [LARGE SCALE GENOMIC DNA]</scope>
    <source>
        <strain evidence="11 12">CBS 962.96</strain>
    </source>
</reference>
<evidence type="ECO:0000256" key="3">
    <source>
        <dbReference type="ARBA" id="ARBA00008146"/>
    </source>
</evidence>